<reference evidence="9 10" key="1">
    <citation type="submission" date="2018-09" db="EMBL/GenBank/DDBJ databases">
        <title>Murine metabolic-syndrome-specific gut microbial biobank.</title>
        <authorList>
            <person name="Liu C."/>
        </authorList>
    </citation>
    <scope>NUCLEOTIDE SEQUENCE [LARGE SCALE GENOMIC DNA]</scope>
    <source>
        <strain evidence="9 10">0.1xD8-82</strain>
    </source>
</reference>
<evidence type="ECO:0000256" key="5">
    <source>
        <dbReference type="ARBA" id="ARBA00023136"/>
    </source>
</evidence>
<keyword evidence="3 7" id="KW-0812">Transmembrane</keyword>
<keyword evidence="2" id="KW-1003">Cell membrane</keyword>
<feature type="domain" description="ABC3 transporter permease C-terminal" evidence="8">
    <location>
        <begin position="737"/>
        <end position="850"/>
    </location>
</feature>
<organism evidence="9 10">
    <name type="scientific">Parablautia intestinalis</name>
    <dbReference type="NCBI Taxonomy" id="2320100"/>
    <lineage>
        <taxon>Bacteria</taxon>
        <taxon>Bacillati</taxon>
        <taxon>Bacillota</taxon>
        <taxon>Clostridia</taxon>
        <taxon>Lachnospirales</taxon>
        <taxon>Lachnospiraceae</taxon>
        <taxon>Parablautia</taxon>
    </lineage>
</organism>
<dbReference type="EMBL" id="RAYQ01000056">
    <property type="protein sequence ID" value="RKI86891.1"/>
    <property type="molecule type" value="Genomic_DNA"/>
</dbReference>
<evidence type="ECO:0000256" key="7">
    <source>
        <dbReference type="SAM" id="Phobius"/>
    </source>
</evidence>
<evidence type="ECO:0000256" key="3">
    <source>
        <dbReference type="ARBA" id="ARBA00022692"/>
    </source>
</evidence>
<feature type="transmembrane region" description="Helical" evidence="7">
    <location>
        <begin position="270"/>
        <end position="289"/>
    </location>
</feature>
<evidence type="ECO:0000259" key="8">
    <source>
        <dbReference type="Pfam" id="PF02687"/>
    </source>
</evidence>
<dbReference type="GO" id="GO:0005886">
    <property type="term" value="C:plasma membrane"/>
    <property type="evidence" value="ECO:0007669"/>
    <property type="project" value="UniProtKB-SubCell"/>
</dbReference>
<dbReference type="PANTHER" id="PTHR30572">
    <property type="entry name" value="MEMBRANE COMPONENT OF TRANSPORTER-RELATED"/>
    <property type="match status" value="1"/>
</dbReference>
<keyword evidence="4 7" id="KW-1133">Transmembrane helix</keyword>
<feature type="transmembrane region" description="Helical" evidence="7">
    <location>
        <begin position="367"/>
        <end position="387"/>
    </location>
</feature>
<evidence type="ECO:0000313" key="10">
    <source>
        <dbReference type="Proteomes" id="UP000280696"/>
    </source>
</evidence>
<accession>A0A3A9AHP4</accession>
<sequence>MNIIREYSLDQVRKNRRTSISIMVAVLIASTFLCTLLVFAQSFWNQMVQQQIYTSGDWDAELMDVPADRLGMVRDNAGVKAMFVKGDNQTAFLPEGTALPYFLIQNCDSNYWDAMYEKNMILRGRIPQAPGEVVVSKDFFSQNQTYGIGDTLAVEIDSNVQTHMEGSQQKDADSLTIVGELDVSVSSGYEGYLAYGFMEPDELSPDSEVVVYLQMERRGKVYTAVPQIAQAIGFPKDEYGNYPCRYHSALLAWHGVYAPGSFFQSDVPKLFLGLLLAAGASMAVFAYIIRGAFGISAKQKIHQLGILKSAGAEPKQIGRTVIYEACILSVIPILLSMVLGYLFSFGVLSAYSGMTSEVFGSRLEVSFSPVAALMAAVFSFVMVLLAAHGPAKQMSKILPIEAVRGEQYSISVKKAKSHPVLAKHFGFLGEIAANSVNAGRKLYHTCMVTLSLCMLLAFGFLVVFTASDISNAQAENMNHFDVNITLGTGERIDGALLAELKAMQGVQGISVYARANCAVWLSGSDQSAEFLQAGGFDAADGYIVERDGRYRIPCVLVGMEQDAYENVLREAGMEALPESSAIIVNSVAKNPGARDYEAMQETVPYLNLRQGQRVELTEKYSDDTQGDYEFTVDVAAVIPSMPEIGLAPSFYTLPVIVPMEEYYAIIGNFSDEMEVYNYRNYVNYVAPDGKDEEIQGEAERICSAYLGSSDFMTSSKTERMRNRGRMTGATMFVVCSLAALFGIVGISSVLSAILNSLGQRRKEFAMLRSAGVDEKGIRRLLGMEGFLLSVRPMLIGLPMLIIVCAAQCYMMGVSIVEFLCAFPVWVLLMYIVMVLLVINGIYMLASKKIRDDVIVEAIKDDTV</sequence>
<feature type="transmembrane region" description="Helical" evidence="7">
    <location>
        <begin position="793"/>
        <end position="816"/>
    </location>
</feature>
<keyword evidence="10" id="KW-1185">Reference proteome</keyword>
<feature type="transmembrane region" description="Helical" evidence="7">
    <location>
        <begin position="729"/>
        <end position="754"/>
    </location>
</feature>
<dbReference type="AlphaFoldDB" id="A0A3A9AHP4"/>
<name>A0A3A9AHP4_9FIRM</name>
<dbReference type="InterPro" id="IPR003838">
    <property type="entry name" value="ABC3_permease_C"/>
</dbReference>
<feature type="transmembrane region" description="Helical" evidence="7">
    <location>
        <begin position="822"/>
        <end position="845"/>
    </location>
</feature>
<dbReference type="Pfam" id="PF02687">
    <property type="entry name" value="FtsX"/>
    <property type="match status" value="2"/>
</dbReference>
<dbReference type="OrthoDB" id="9793166at2"/>
<dbReference type="GO" id="GO:0022857">
    <property type="term" value="F:transmembrane transporter activity"/>
    <property type="evidence" value="ECO:0007669"/>
    <property type="project" value="TreeGrafter"/>
</dbReference>
<dbReference type="Proteomes" id="UP000280696">
    <property type="component" value="Unassembled WGS sequence"/>
</dbReference>
<dbReference type="InterPro" id="IPR050250">
    <property type="entry name" value="Macrolide_Exporter_MacB"/>
</dbReference>
<proteinExistence type="inferred from homology"/>
<feature type="transmembrane region" description="Helical" evidence="7">
    <location>
        <begin position="325"/>
        <end position="347"/>
    </location>
</feature>
<evidence type="ECO:0000256" key="2">
    <source>
        <dbReference type="ARBA" id="ARBA00022475"/>
    </source>
</evidence>
<protein>
    <submittedName>
        <fullName evidence="9">ABC transporter permease</fullName>
    </submittedName>
</protein>
<comment type="caution">
    <text evidence="9">The sequence shown here is derived from an EMBL/GenBank/DDBJ whole genome shotgun (WGS) entry which is preliminary data.</text>
</comment>
<evidence type="ECO:0000313" key="9">
    <source>
        <dbReference type="EMBL" id="RKI86891.1"/>
    </source>
</evidence>
<evidence type="ECO:0000256" key="6">
    <source>
        <dbReference type="ARBA" id="ARBA00038076"/>
    </source>
</evidence>
<evidence type="ECO:0000256" key="1">
    <source>
        <dbReference type="ARBA" id="ARBA00004651"/>
    </source>
</evidence>
<feature type="domain" description="ABC3 transporter permease C-terminal" evidence="8">
    <location>
        <begin position="277"/>
        <end position="397"/>
    </location>
</feature>
<keyword evidence="5 7" id="KW-0472">Membrane</keyword>
<feature type="transmembrane region" description="Helical" evidence="7">
    <location>
        <begin position="442"/>
        <end position="464"/>
    </location>
</feature>
<feature type="transmembrane region" description="Helical" evidence="7">
    <location>
        <begin position="20"/>
        <end position="44"/>
    </location>
</feature>
<evidence type="ECO:0000256" key="4">
    <source>
        <dbReference type="ARBA" id="ARBA00022989"/>
    </source>
</evidence>
<comment type="similarity">
    <text evidence="6">Belongs to the ABC-4 integral membrane protein family.</text>
</comment>
<dbReference type="RefSeq" id="WP_120472448.1">
    <property type="nucleotide sequence ID" value="NZ_RAYQ01000056.1"/>
</dbReference>
<gene>
    <name evidence="9" type="ORF">D7V94_22265</name>
</gene>
<comment type="subcellular location">
    <subcellularLocation>
        <location evidence="1">Cell membrane</location>
        <topology evidence="1">Multi-pass membrane protein</topology>
    </subcellularLocation>
</comment>
<dbReference type="PANTHER" id="PTHR30572:SF4">
    <property type="entry name" value="ABC TRANSPORTER PERMEASE YTRF"/>
    <property type="match status" value="1"/>
</dbReference>